<dbReference type="Proteomes" id="UP001164100">
    <property type="component" value="Chromosome"/>
</dbReference>
<evidence type="ECO:0000256" key="1">
    <source>
        <dbReference type="SAM" id="Phobius"/>
    </source>
</evidence>
<protein>
    <submittedName>
        <fullName evidence="2">Uncharacterized protein</fullName>
    </submittedName>
</protein>
<dbReference type="RefSeq" id="WP_260892649.1">
    <property type="nucleotide sequence ID" value="NZ_CP099556.1"/>
</dbReference>
<reference evidence="2" key="1">
    <citation type="journal article" date="2022" name="Front. Microbiol.">
        <title>Species classification and novel plasmid identifications in Arcobacter cryaerophilus and Arcobacter cryaerophilus-like organisms.</title>
        <authorList>
            <person name="Zhou G."/>
            <person name="Wang M."/>
            <person name="Wang H."/>
            <person name="Chen X."/>
            <person name="Gu Y."/>
            <person name="Shao Z."/>
            <person name="Zhang J."/>
            <person name="Zhang M."/>
        </authorList>
    </citation>
    <scope>NUCLEOTIDE SEQUENCE</scope>
    <source>
        <strain evidence="2">ICDCAC48</strain>
    </source>
</reference>
<keyword evidence="1" id="KW-0812">Transmembrane</keyword>
<dbReference type="AlphaFoldDB" id="A0AA46S141"/>
<name>A0AA46S141_9BACT</name>
<keyword evidence="1" id="KW-0472">Membrane</keyword>
<organism evidence="2 3">
    <name type="scientific">Aliarcobacter cryaerophilus</name>
    <dbReference type="NCBI Taxonomy" id="28198"/>
    <lineage>
        <taxon>Bacteria</taxon>
        <taxon>Pseudomonadati</taxon>
        <taxon>Campylobacterota</taxon>
        <taxon>Epsilonproteobacteria</taxon>
        <taxon>Campylobacterales</taxon>
        <taxon>Arcobacteraceae</taxon>
        <taxon>Aliarcobacter</taxon>
    </lineage>
</organism>
<feature type="transmembrane region" description="Helical" evidence="1">
    <location>
        <begin position="12"/>
        <end position="33"/>
    </location>
</feature>
<accession>A0AA46S141</accession>
<dbReference type="EMBL" id="CP099556">
    <property type="protein sequence ID" value="UYF43432.1"/>
    <property type="molecule type" value="Genomic_DNA"/>
</dbReference>
<evidence type="ECO:0000313" key="3">
    <source>
        <dbReference type="Proteomes" id="UP001164100"/>
    </source>
</evidence>
<evidence type="ECO:0000313" key="2">
    <source>
        <dbReference type="EMBL" id="UYF43432.1"/>
    </source>
</evidence>
<sequence>MKEIVTNDWFLLITGLCSIVSLLLAIFATTKVINISRKFNIKNQNITVTGNQNSTAGGNNGTI</sequence>
<keyword evidence="1" id="KW-1133">Transmembrane helix</keyword>
<proteinExistence type="predicted"/>
<gene>
    <name evidence="2" type="ORF">NGX11_00465</name>
</gene>